<protein>
    <submittedName>
        <fullName evidence="4">Putative membrane protein</fullName>
    </submittedName>
</protein>
<feature type="transmembrane region" description="Helical" evidence="1">
    <location>
        <begin position="123"/>
        <end position="149"/>
    </location>
</feature>
<keyword evidence="1" id="KW-1133">Transmembrane helix</keyword>
<dbReference type="PANTHER" id="PTHR42208:SF1">
    <property type="entry name" value="HEAVY METAL TRANSPORTER"/>
    <property type="match status" value="1"/>
</dbReference>
<gene>
    <name evidence="4" type="ORF">UT23_C0004G0092</name>
</gene>
<evidence type="ECO:0000313" key="5">
    <source>
        <dbReference type="Proteomes" id="UP000034325"/>
    </source>
</evidence>
<evidence type="ECO:0000259" key="3">
    <source>
        <dbReference type="Pfam" id="PF13473"/>
    </source>
</evidence>
<feature type="domain" description="EfeO-type cupredoxin-like" evidence="3">
    <location>
        <begin position="242"/>
        <end position="326"/>
    </location>
</feature>
<dbReference type="InterPro" id="IPR039447">
    <property type="entry name" value="UreH-like_TM_dom"/>
</dbReference>
<dbReference type="Pfam" id="PF13473">
    <property type="entry name" value="Cupredoxin_1"/>
    <property type="match status" value="1"/>
</dbReference>
<dbReference type="Proteomes" id="UP000034325">
    <property type="component" value="Unassembled WGS sequence"/>
</dbReference>
<dbReference type="AlphaFoldDB" id="A0A0G0M236"/>
<dbReference type="PANTHER" id="PTHR42208">
    <property type="entry name" value="HEAVY METAL TRANSPORTER-RELATED"/>
    <property type="match status" value="1"/>
</dbReference>
<dbReference type="InterPro" id="IPR028096">
    <property type="entry name" value="EfeO_Cupredoxin"/>
</dbReference>
<dbReference type="InterPro" id="IPR008972">
    <property type="entry name" value="Cupredoxin"/>
</dbReference>
<keyword evidence="1" id="KW-0472">Membrane</keyword>
<dbReference type="Pfam" id="PF13386">
    <property type="entry name" value="DsbD_2"/>
    <property type="match status" value="1"/>
</dbReference>
<sequence length="331" mass="35155">MNTVWLAFITGLTTGGISCFAVQGGLLASTLTQQKGSQKTAIASFLASKVFAYTLFGILLGLVGGSIAISPKLQGFMQIAAGIFMIATVGKLLEIHPIFRRFTVTPPKFLFRLVRSQTNSKDIFAPAILGFLTILIPCGVTQAMILLAIATGSPLFGGLTLGAFILGTTPVFFGLGLASNQILQRKSLKFVAASAILILALISINTGQVLRGSIHTFQNYWVALTGEIEPSEISAQVAGLNSKGVQEVEIVVSGNGYHSSAQVLKAGVPVALSLITQNTKGCSRAFTIPEYNITKILPETGTQSVEFTPTRRGRLSYTCSMGMYTGYFEVI</sequence>
<name>A0A0G0M236_9BACT</name>
<feature type="transmembrane region" description="Helical" evidence="1">
    <location>
        <begin position="75"/>
        <end position="93"/>
    </location>
</feature>
<feature type="domain" description="Urease accessory protein UreH-like transmembrane" evidence="2">
    <location>
        <begin position="7"/>
        <end position="201"/>
    </location>
</feature>
<reference evidence="4 5" key="1">
    <citation type="journal article" date="2015" name="Nature">
        <title>rRNA introns, odd ribosomes, and small enigmatic genomes across a large radiation of phyla.</title>
        <authorList>
            <person name="Brown C.T."/>
            <person name="Hug L.A."/>
            <person name="Thomas B.C."/>
            <person name="Sharon I."/>
            <person name="Castelle C.J."/>
            <person name="Singh A."/>
            <person name="Wilkins M.J."/>
            <person name="Williams K.H."/>
            <person name="Banfield J.F."/>
        </authorList>
    </citation>
    <scope>NUCLEOTIDE SEQUENCE [LARGE SCALE GENOMIC DNA]</scope>
</reference>
<feature type="transmembrane region" description="Helical" evidence="1">
    <location>
        <begin position="50"/>
        <end position="69"/>
    </location>
</feature>
<proteinExistence type="predicted"/>
<feature type="transmembrane region" description="Helical" evidence="1">
    <location>
        <begin position="155"/>
        <end position="178"/>
    </location>
</feature>
<organism evidence="4 5">
    <name type="scientific">Candidatus Woesebacteria bacterium GW2011_GWA1_39_12</name>
    <dbReference type="NCBI Taxonomy" id="1618549"/>
    <lineage>
        <taxon>Bacteria</taxon>
        <taxon>Candidatus Woeseibacteriota</taxon>
    </lineage>
</organism>
<feature type="transmembrane region" description="Helical" evidence="1">
    <location>
        <begin position="190"/>
        <end position="210"/>
    </location>
</feature>
<evidence type="ECO:0000259" key="2">
    <source>
        <dbReference type="Pfam" id="PF13386"/>
    </source>
</evidence>
<dbReference type="EMBL" id="LBWA01000004">
    <property type="protein sequence ID" value="KKQ98253.1"/>
    <property type="molecule type" value="Genomic_DNA"/>
</dbReference>
<keyword evidence="1" id="KW-0812">Transmembrane</keyword>
<dbReference type="SUPFAM" id="SSF49503">
    <property type="entry name" value="Cupredoxins"/>
    <property type="match status" value="1"/>
</dbReference>
<accession>A0A0G0M236</accession>
<feature type="transmembrane region" description="Helical" evidence="1">
    <location>
        <begin position="6"/>
        <end position="29"/>
    </location>
</feature>
<evidence type="ECO:0000313" key="4">
    <source>
        <dbReference type="EMBL" id="KKQ98253.1"/>
    </source>
</evidence>
<comment type="caution">
    <text evidence="4">The sequence shown here is derived from an EMBL/GenBank/DDBJ whole genome shotgun (WGS) entry which is preliminary data.</text>
</comment>
<evidence type="ECO:0000256" key="1">
    <source>
        <dbReference type="SAM" id="Phobius"/>
    </source>
</evidence>
<dbReference type="Gene3D" id="2.60.40.420">
    <property type="entry name" value="Cupredoxins - blue copper proteins"/>
    <property type="match status" value="1"/>
</dbReference>